<feature type="region of interest" description="Disordered" evidence="5">
    <location>
        <begin position="1"/>
        <end position="25"/>
    </location>
</feature>
<reference evidence="8 9" key="1">
    <citation type="journal article" date="2007" name="Science">
        <title>Sea anemone genome reveals ancestral eumetazoan gene repertoire and genomic organization.</title>
        <authorList>
            <person name="Putnam N.H."/>
            <person name="Srivastava M."/>
            <person name="Hellsten U."/>
            <person name="Dirks B."/>
            <person name="Chapman J."/>
            <person name="Salamov A."/>
            <person name="Terry A."/>
            <person name="Shapiro H."/>
            <person name="Lindquist E."/>
            <person name="Kapitonov V.V."/>
            <person name="Jurka J."/>
            <person name="Genikhovich G."/>
            <person name="Grigoriev I.V."/>
            <person name="Lucas S.M."/>
            <person name="Steele R.E."/>
            <person name="Finnerty J.R."/>
            <person name="Technau U."/>
            <person name="Martindale M.Q."/>
            <person name="Rokhsar D.S."/>
        </authorList>
    </citation>
    <scope>NUCLEOTIDE SEQUENCE [LARGE SCALE GENOMIC DNA]</scope>
    <source>
        <strain evidence="9">CH2 X CH6</strain>
    </source>
</reference>
<dbReference type="STRING" id="45351.A7RW59"/>
<evidence type="ECO:0000256" key="2">
    <source>
        <dbReference type="ARBA" id="ARBA00023157"/>
    </source>
</evidence>
<dbReference type="EMBL" id="DS469546">
    <property type="protein sequence ID" value="EDO44206.1"/>
    <property type="molecule type" value="Genomic_DNA"/>
</dbReference>
<keyword evidence="4" id="KW-0378">Hydrolase</keyword>
<dbReference type="SUPFAM" id="SSF50494">
    <property type="entry name" value="Trypsin-like serine proteases"/>
    <property type="match status" value="1"/>
</dbReference>
<gene>
    <name evidence="8" type="ORF">NEMVEDRAFT_v1g203037</name>
</gene>
<keyword evidence="2 3" id="KW-1015">Disulfide bond</keyword>
<dbReference type="eggNOG" id="KOG3627">
    <property type="taxonomic scope" value="Eukaryota"/>
</dbReference>
<dbReference type="PRINTS" id="PR00722">
    <property type="entry name" value="CHYMOTRYPSIN"/>
</dbReference>
<dbReference type="InterPro" id="IPR001254">
    <property type="entry name" value="Trypsin_dom"/>
</dbReference>
<feature type="domain" description="ShKT" evidence="7">
    <location>
        <begin position="220"/>
        <end position="250"/>
    </location>
</feature>
<dbReference type="PROSITE" id="PS50240">
    <property type="entry name" value="TRYPSIN_DOM"/>
    <property type="match status" value="1"/>
</dbReference>
<keyword evidence="4" id="KW-0645">Protease</keyword>
<dbReference type="InterPro" id="IPR009003">
    <property type="entry name" value="Peptidase_S1_PA"/>
</dbReference>
<dbReference type="GO" id="GO:0004252">
    <property type="term" value="F:serine-type endopeptidase activity"/>
    <property type="evidence" value="ECO:0000318"/>
    <property type="project" value="GO_Central"/>
</dbReference>
<dbReference type="PROSITE" id="PS00135">
    <property type="entry name" value="TRYPSIN_SER"/>
    <property type="match status" value="1"/>
</dbReference>
<comment type="caution">
    <text evidence="3">Lacks conserved residue(s) required for the propagation of feature annotation.</text>
</comment>
<dbReference type="CDD" id="cd00190">
    <property type="entry name" value="Tryp_SPc"/>
    <property type="match status" value="1"/>
</dbReference>
<evidence type="ECO:0000256" key="1">
    <source>
        <dbReference type="ARBA" id="ARBA00022656"/>
    </source>
</evidence>
<dbReference type="Pfam" id="PF00089">
    <property type="entry name" value="Trypsin"/>
    <property type="match status" value="1"/>
</dbReference>
<accession>A7RW59</accession>
<dbReference type="AlphaFoldDB" id="A7RW59"/>
<feature type="domain" description="ShKT" evidence="7">
    <location>
        <begin position="251"/>
        <end position="281"/>
    </location>
</feature>
<dbReference type="InterPro" id="IPR003582">
    <property type="entry name" value="ShKT_dom"/>
</dbReference>
<dbReference type="InterPro" id="IPR033116">
    <property type="entry name" value="TRYPSIN_SER"/>
</dbReference>
<dbReference type="PANTHER" id="PTHR24250">
    <property type="entry name" value="CHYMOTRYPSIN-RELATED"/>
    <property type="match status" value="1"/>
</dbReference>
<dbReference type="PROSITE" id="PS51670">
    <property type="entry name" value="SHKT"/>
    <property type="match status" value="2"/>
</dbReference>
<dbReference type="GO" id="GO:0006508">
    <property type="term" value="P:proteolysis"/>
    <property type="evidence" value="ECO:0000318"/>
    <property type="project" value="GO_Central"/>
</dbReference>
<dbReference type="OMA" id="CIDKAQG"/>
<feature type="compositionally biased region" description="Basic residues" evidence="5">
    <location>
        <begin position="1"/>
        <end position="13"/>
    </location>
</feature>
<dbReference type="GO" id="GO:0090729">
    <property type="term" value="F:toxin activity"/>
    <property type="evidence" value="ECO:0007669"/>
    <property type="project" value="UniProtKB-KW"/>
</dbReference>
<feature type="disulfide bond" evidence="3">
    <location>
        <begin position="265"/>
        <end position="278"/>
    </location>
</feature>
<evidence type="ECO:0000313" key="8">
    <source>
        <dbReference type="EMBL" id="EDO44206.1"/>
    </source>
</evidence>
<evidence type="ECO:0000256" key="3">
    <source>
        <dbReference type="PROSITE-ProRule" id="PRU01005"/>
    </source>
</evidence>
<name>A7RW59_NEMVE</name>
<dbReference type="InParanoid" id="A7RW59"/>
<dbReference type="PROSITE" id="PS00134">
    <property type="entry name" value="TRYPSIN_HIS"/>
    <property type="match status" value="1"/>
</dbReference>
<dbReference type="PANTHER" id="PTHR24250:SF27">
    <property type="entry name" value="ELASTASE 2 LIKE"/>
    <property type="match status" value="1"/>
</dbReference>
<dbReference type="Pfam" id="PF01549">
    <property type="entry name" value="ShK"/>
    <property type="match status" value="2"/>
</dbReference>
<dbReference type="Proteomes" id="UP000001593">
    <property type="component" value="Unassembled WGS sequence"/>
</dbReference>
<dbReference type="SMART" id="SM00020">
    <property type="entry name" value="Tryp_SPc"/>
    <property type="match status" value="1"/>
</dbReference>
<evidence type="ECO:0000256" key="4">
    <source>
        <dbReference type="RuleBase" id="RU363034"/>
    </source>
</evidence>
<dbReference type="Gene3D" id="2.40.10.10">
    <property type="entry name" value="Trypsin-like serine proteases"/>
    <property type="match status" value="2"/>
</dbReference>
<dbReference type="InterPro" id="IPR001314">
    <property type="entry name" value="Peptidase_S1A"/>
</dbReference>
<dbReference type="HOGENOM" id="CLU_991436_0_0_1"/>
<proteinExistence type="predicted"/>
<dbReference type="InterPro" id="IPR043504">
    <property type="entry name" value="Peptidase_S1_PA_chymotrypsin"/>
</dbReference>
<evidence type="ECO:0000259" key="7">
    <source>
        <dbReference type="PROSITE" id="PS51670"/>
    </source>
</evidence>
<evidence type="ECO:0000313" key="9">
    <source>
        <dbReference type="Proteomes" id="UP000001593"/>
    </source>
</evidence>
<protein>
    <submittedName>
        <fullName evidence="8">Uncharacterized protein</fullName>
    </submittedName>
</protein>
<dbReference type="InterPro" id="IPR018114">
    <property type="entry name" value="TRYPSIN_HIS"/>
</dbReference>
<feature type="disulfide bond" evidence="3">
    <location>
        <begin position="234"/>
        <end position="247"/>
    </location>
</feature>
<sequence length="281" mass="30113">MEMMRRRHAKCGRRPSGARVIGGEDAAPHSWPWQISLRVRGKHMCGGTLISPDWVITAGHCVHGQLDPSGYTVVVGWGRMWGGTGTQGTLQQAMLPIAEHSLCRKQYRVDRTAHPCAGEARVGAAGGCNGDSGGPLVCEQSGVWVLHGAVSYGARWCPTDYYTVFTRVSSYVAWINGKIDPTEGGGGTVKPPVTPVTERPVTPSLAVTTLSPVTENPSGCIDKAQGCDATSSLCDTPIMKRYCRKTCSLCCIDKAQGCDATSSLCDTPIMKRYCRKTCSLC</sequence>
<keyword evidence="4" id="KW-0720">Serine protease</keyword>
<evidence type="ECO:0000256" key="5">
    <source>
        <dbReference type="SAM" id="MobiDB-lite"/>
    </source>
</evidence>
<evidence type="ECO:0000259" key="6">
    <source>
        <dbReference type="PROSITE" id="PS50240"/>
    </source>
</evidence>
<dbReference type="PhylomeDB" id="A7RW59"/>
<dbReference type="MEROPS" id="S01.999"/>
<keyword evidence="9" id="KW-1185">Reference proteome</keyword>
<keyword evidence="1" id="KW-0800">Toxin</keyword>
<dbReference type="SMART" id="SM00254">
    <property type="entry name" value="ShKT"/>
    <property type="match status" value="2"/>
</dbReference>
<feature type="domain" description="Peptidase S1" evidence="6">
    <location>
        <begin position="20"/>
        <end position="180"/>
    </location>
</feature>
<organism evidence="8 9">
    <name type="scientific">Nematostella vectensis</name>
    <name type="common">Starlet sea anemone</name>
    <dbReference type="NCBI Taxonomy" id="45351"/>
    <lineage>
        <taxon>Eukaryota</taxon>
        <taxon>Metazoa</taxon>
        <taxon>Cnidaria</taxon>
        <taxon>Anthozoa</taxon>
        <taxon>Hexacorallia</taxon>
        <taxon>Actiniaria</taxon>
        <taxon>Edwardsiidae</taxon>
        <taxon>Nematostella</taxon>
    </lineage>
</organism>